<evidence type="ECO:0000313" key="2">
    <source>
        <dbReference type="Proteomes" id="UP000249590"/>
    </source>
</evidence>
<dbReference type="AlphaFoldDB" id="A0A8B2NYY0"/>
<dbReference type="PANTHER" id="PTHR39328">
    <property type="entry name" value="BLL2871 PROTEIN"/>
    <property type="match status" value="1"/>
</dbReference>
<reference evidence="1 2" key="1">
    <citation type="submission" date="2018-05" db="EMBL/GenBank/DDBJ databases">
        <title>Acuticoccus sediminis sp. nov., isolated from deep-sea sediment of Indian Ocean.</title>
        <authorList>
            <person name="Liu X."/>
            <person name="Lai Q."/>
            <person name="Du Y."/>
            <person name="Sun F."/>
            <person name="Zhang X."/>
            <person name="Wang S."/>
            <person name="Shao Z."/>
        </authorList>
    </citation>
    <scope>NUCLEOTIDE SEQUENCE [LARGE SCALE GENOMIC DNA]</scope>
    <source>
        <strain evidence="1 2">PTG4-2</strain>
    </source>
</reference>
<dbReference type="InterPro" id="IPR029055">
    <property type="entry name" value="Ntn_hydrolases_N"/>
</dbReference>
<dbReference type="Pfam" id="PF06267">
    <property type="entry name" value="DUF1028"/>
    <property type="match status" value="1"/>
</dbReference>
<dbReference type="InterPro" id="IPR010430">
    <property type="entry name" value="DUF1028"/>
</dbReference>
<dbReference type="Proteomes" id="UP000249590">
    <property type="component" value="Unassembled WGS sequence"/>
</dbReference>
<dbReference type="EMBL" id="QHHQ01000002">
    <property type="protein sequence ID" value="RAI01780.1"/>
    <property type="molecule type" value="Genomic_DNA"/>
</dbReference>
<gene>
    <name evidence="1" type="ORF">DLJ53_10260</name>
</gene>
<organism evidence="1 2">
    <name type="scientific">Acuticoccus sediminis</name>
    <dbReference type="NCBI Taxonomy" id="2184697"/>
    <lineage>
        <taxon>Bacteria</taxon>
        <taxon>Pseudomonadati</taxon>
        <taxon>Pseudomonadota</taxon>
        <taxon>Alphaproteobacteria</taxon>
        <taxon>Hyphomicrobiales</taxon>
        <taxon>Amorphaceae</taxon>
        <taxon>Acuticoccus</taxon>
    </lineage>
</organism>
<accession>A0A8B2NYY0</accession>
<comment type="caution">
    <text evidence="1">The sequence shown here is derived from an EMBL/GenBank/DDBJ whole genome shotgun (WGS) entry which is preliminary data.</text>
</comment>
<keyword evidence="2" id="KW-1185">Reference proteome</keyword>
<dbReference type="SUPFAM" id="SSF56235">
    <property type="entry name" value="N-terminal nucleophile aminohydrolases (Ntn hydrolases)"/>
    <property type="match status" value="1"/>
</dbReference>
<evidence type="ECO:0000313" key="1">
    <source>
        <dbReference type="EMBL" id="RAI01780.1"/>
    </source>
</evidence>
<protein>
    <submittedName>
        <fullName evidence="1">DUF1028 domain-containing protein</fullName>
    </submittedName>
</protein>
<dbReference type="Gene3D" id="3.60.20.10">
    <property type="entry name" value="Glutamine Phosphoribosylpyrophosphate, subunit 1, domain 1"/>
    <property type="match status" value="1"/>
</dbReference>
<name>A0A8B2NYY0_9HYPH</name>
<dbReference type="PANTHER" id="PTHR39328:SF1">
    <property type="entry name" value="BLL2871 PROTEIN"/>
    <property type="match status" value="1"/>
</dbReference>
<proteinExistence type="predicted"/>
<sequence length="235" mass="23865">MRLLLTSFVPYAGRYSRLESKMTFSLVARCTRTGHLGVAVATSSVAVGGRSAAIDGKVAVVATQNRTDPSIGPRLIAALAAGTAAGAALDAVIAGTVSPEWRQVAAVTAGGEIVTFHGARCSGIHAEARGVDCAAVGNILANTGVPSAMVAAFESADGPLEHRLVAALKAGDAAGGELKPLRSAALRVAGAEPFPWCDLRVDAAEDPIGKLEALLAEWDSVAPTVHHWAVDPGSV</sequence>